<dbReference type="Proteomes" id="UP000699462">
    <property type="component" value="Unassembled WGS sequence"/>
</dbReference>
<sequence length="271" mass="30000">MAVEPQTTPISLGKRACVHHWDSPQWDRGVQRSSGTHQRSRGTGLPGDRRGVRPPWKRQPQSGCQRNCTEQTNGECSNACGFCVPSVNASRIEPVPRTNVRLKSGVVSALLDTDASCSLLRPEFTQGFHRRHDNRRLKAANGTALRSLGVTRVPVVIDGFSVVHDFVVSGEIPWEAIIECDFLKRINRTVDFNRQLFRCSNSELPLTVETQNETDWDAGLVDVLPEDLDFQIDNLLSASEQPTTANGHSQLHSTASTTSSSAVPRNAREYD</sequence>
<protein>
    <recommendedName>
        <fullName evidence="4">Peptidase A2 domain-containing protein</fullName>
    </recommendedName>
</protein>
<gene>
    <name evidence="2" type="ORF">P879_09698</name>
</gene>
<evidence type="ECO:0000313" key="2">
    <source>
        <dbReference type="EMBL" id="KAF8565726.1"/>
    </source>
</evidence>
<dbReference type="EMBL" id="JTDF01006236">
    <property type="protein sequence ID" value="KAF8565726.1"/>
    <property type="molecule type" value="Genomic_DNA"/>
</dbReference>
<name>A0A8T0DEG2_9TREM</name>
<reference evidence="2 3" key="1">
    <citation type="submission" date="2019-07" db="EMBL/GenBank/DDBJ databases">
        <title>Annotation for the trematode Paragonimus westermani.</title>
        <authorList>
            <person name="Choi Y.-J."/>
        </authorList>
    </citation>
    <scope>NUCLEOTIDE SEQUENCE [LARGE SCALE GENOMIC DNA]</scope>
    <source>
        <strain evidence="2">180907_Pwestermani</strain>
    </source>
</reference>
<evidence type="ECO:0000256" key="1">
    <source>
        <dbReference type="SAM" id="MobiDB-lite"/>
    </source>
</evidence>
<feature type="region of interest" description="Disordered" evidence="1">
    <location>
        <begin position="23"/>
        <end position="67"/>
    </location>
</feature>
<proteinExistence type="predicted"/>
<organism evidence="2 3">
    <name type="scientific">Paragonimus westermani</name>
    <dbReference type="NCBI Taxonomy" id="34504"/>
    <lineage>
        <taxon>Eukaryota</taxon>
        <taxon>Metazoa</taxon>
        <taxon>Spiralia</taxon>
        <taxon>Lophotrochozoa</taxon>
        <taxon>Platyhelminthes</taxon>
        <taxon>Trematoda</taxon>
        <taxon>Digenea</taxon>
        <taxon>Plagiorchiida</taxon>
        <taxon>Troglotremata</taxon>
        <taxon>Troglotrematidae</taxon>
        <taxon>Paragonimus</taxon>
    </lineage>
</organism>
<dbReference type="CDD" id="cd00303">
    <property type="entry name" value="retropepsin_like"/>
    <property type="match status" value="1"/>
</dbReference>
<dbReference type="InterPro" id="IPR021109">
    <property type="entry name" value="Peptidase_aspartic_dom_sf"/>
</dbReference>
<dbReference type="AlphaFoldDB" id="A0A8T0DEG2"/>
<dbReference type="OrthoDB" id="6156608at2759"/>
<keyword evidence="3" id="KW-1185">Reference proteome</keyword>
<feature type="compositionally biased region" description="Low complexity" evidence="1">
    <location>
        <begin position="253"/>
        <end position="262"/>
    </location>
</feature>
<dbReference type="SUPFAM" id="SSF50630">
    <property type="entry name" value="Acid proteases"/>
    <property type="match status" value="1"/>
</dbReference>
<comment type="caution">
    <text evidence="2">The sequence shown here is derived from an EMBL/GenBank/DDBJ whole genome shotgun (WGS) entry which is preliminary data.</text>
</comment>
<feature type="region of interest" description="Disordered" evidence="1">
    <location>
        <begin position="241"/>
        <end position="271"/>
    </location>
</feature>
<evidence type="ECO:0000313" key="3">
    <source>
        <dbReference type="Proteomes" id="UP000699462"/>
    </source>
</evidence>
<accession>A0A8T0DEG2</accession>
<evidence type="ECO:0008006" key="4">
    <source>
        <dbReference type="Google" id="ProtNLM"/>
    </source>
</evidence>
<feature type="compositionally biased region" description="Polar residues" evidence="1">
    <location>
        <begin position="241"/>
        <end position="252"/>
    </location>
</feature>
<dbReference type="Gene3D" id="2.40.70.10">
    <property type="entry name" value="Acid Proteases"/>
    <property type="match status" value="1"/>
</dbReference>